<dbReference type="PANTHER" id="PTHR34653">
    <property type="match status" value="1"/>
</dbReference>
<name>A0A1W6P1N3_9RHOB</name>
<evidence type="ECO:0000313" key="5">
    <source>
        <dbReference type="Proteomes" id="UP000242447"/>
    </source>
</evidence>
<proteinExistence type="inferred from homology"/>
<comment type="subcellular location">
    <subcellularLocation>
        <location evidence="1">Bacterial flagellum basal body</location>
    </subcellularLocation>
</comment>
<dbReference type="InterPro" id="IPR001624">
    <property type="entry name" value="FliE"/>
</dbReference>
<dbReference type="KEGG" id="kro:BVG79_02066"/>
<dbReference type="EMBL" id="CP019937">
    <property type="protein sequence ID" value="ARO15406.1"/>
    <property type="molecule type" value="Genomic_DNA"/>
</dbReference>
<dbReference type="Proteomes" id="UP000242447">
    <property type="component" value="Chromosome"/>
</dbReference>
<dbReference type="STRING" id="92947.BVG79_02066"/>
<keyword evidence="4" id="KW-0282">Flagellum</keyword>
<keyword evidence="5" id="KW-1185">Reference proteome</keyword>
<dbReference type="GO" id="GO:0005198">
    <property type="term" value="F:structural molecule activity"/>
    <property type="evidence" value="ECO:0007669"/>
    <property type="project" value="InterPro"/>
</dbReference>
<keyword evidence="4" id="KW-0966">Cell projection</keyword>
<reference evidence="4 5" key="1">
    <citation type="submission" date="2017-02" db="EMBL/GenBank/DDBJ databases">
        <title>Ketogulonicigenium robustum SPU B003 Genome sequencing and assembly.</title>
        <authorList>
            <person name="Li Y."/>
            <person name="Liu L."/>
            <person name="Wang C."/>
            <person name="Zhang M."/>
            <person name="Zhang T."/>
            <person name="Zhang Y."/>
        </authorList>
    </citation>
    <scope>NUCLEOTIDE SEQUENCE [LARGE SCALE GENOMIC DNA]</scope>
    <source>
        <strain evidence="4 5">SPU_B003</strain>
    </source>
</reference>
<dbReference type="GO" id="GO:0071973">
    <property type="term" value="P:bacterial-type flagellum-dependent cell motility"/>
    <property type="evidence" value="ECO:0007669"/>
    <property type="project" value="InterPro"/>
</dbReference>
<dbReference type="NCBIfam" id="NF001994">
    <property type="entry name" value="PRK00790.1-5"/>
    <property type="match status" value="1"/>
</dbReference>
<dbReference type="RefSeq" id="WP_085786808.1">
    <property type="nucleotide sequence ID" value="NZ_CP019937.1"/>
</dbReference>
<dbReference type="OrthoDB" id="9812413at2"/>
<sequence>MDIRSTLASRAYDALRTTQGHDDSSPASYFASAGAEFASTLKAGEEAAMSAMTGDYDPHALVTALAQSELAVETAVTIRNKVVEAYQEILRMAV</sequence>
<accession>A0A1W6P1N3</accession>
<organism evidence="4 5">
    <name type="scientific">Ketogulonicigenium robustum</name>
    <dbReference type="NCBI Taxonomy" id="92947"/>
    <lineage>
        <taxon>Bacteria</taxon>
        <taxon>Pseudomonadati</taxon>
        <taxon>Pseudomonadota</taxon>
        <taxon>Alphaproteobacteria</taxon>
        <taxon>Rhodobacterales</taxon>
        <taxon>Roseobacteraceae</taxon>
        <taxon>Ketogulonicigenium</taxon>
    </lineage>
</organism>
<evidence type="ECO:0000313" key="4">
    <source>
        <dbReference type="EMBL" id="ARO15406.1"/>
    </source>
</evidence>
<dbReference type="AlphaFoldDB" id="A0A1W6P1N3"/>
<evidence type="ECO:0000256" key="1">
    <source>
        <dbReference type="ARBA" id="ARBA00004117"/>
    </source>
</evidence>
<keyword evidence="3" id="KW-0975">Bacterial flagellum</keyword>
<gene>
    <name evidence="4" type="primary">fliE</name>
    <name evidence="4" type="ORF">BVG79_02066</name>
</gene>
<evidence type="ECO:0000256" key="3">
    <source>
        <dbReference type="ARBA" id="ARBA00023143"/>
    </source>
</evidence>
<evidence type="ECO:0000256" key="2">
    <source>
        <dbReference type="ARBA" id="ARBA00009272"/>
    </source>
</evidence>
<keyword evidence="4" id="KW-0969">Cilium</keyword>
<dbReference type="GO" id="GO:0003774">
    <property type="term" value="F:cytoskeletal motor activity"/>
    <property type="evidence" value="ECO:0007669"/>
    <property type="project" value="InterPro"/>
</dbReference>
<dbReference type="Pfam" id="PF02049">
    <property type="entry name" value="FliE"/>
    <property type="match status" value="1"/>
</dbReference>
<protein>
    <submittedName>
        <fullName evidence="4">Flagellar hook-basal body protein FliE</fullName>
    </submittedName>
</protein>
<dbReference type="PANTHER" id="PTHR34653:SF1">
    <property type="entry name" value="FLAGELLAR HOOK-BASAL BODY COMPLEX PROTEIN FLIE"/>
    <property type="match status" value="1"/>
</dbReference>
<comment type="similarity">
    <text evidence="2">Belongs to the FliE family.</text>
</comment>
<dbReference type="GO" id="GO:0009425">
    <property type="term" value="C:bacterial-type flagellum basal body"/>
    <property type="evidence" value="ECO:0007669"/>
    <property type="project" value="UniProtKB-SubCell"/>
</dbReference>